<keyword evidence="5" id="KW-1185">Reference proteome</keyword>
<dbReference type="EMBL" id="OC889210">
    <property type="protein sequence ID" value="CAD7645604.1"/>
    <property type="molecule type" value="Genomic_DNA"/>
</dbReference>
<feature type="domain" description="Cation efflux protein cytoplasmic" evidence="3">
    <location>
        <begin position="48"/>
        <end position="86"/>
    </location>
</feature>
<dbReference type="Pfam" id="PF16916">
    <property type="entry name" value="ZT_dimer"/>
    <property type="match status" value="1"/>
</dbReference>
<dbReference type="EMBL" id="CAJPIZ010034635">
    <property type="protein sequence ID" value="CAG2120641.1"/>
    <property type="molecule type" value="Genomic_DNA"/>
</dbReference>
<dbReference type="SUPFAM" id="SSF160240">
    <property type="entry name" value="Cation efflux protein cytoplasmic domain-like"/>
    <property type="match status" value="1"/>
</dbReference>
<reference evidence="4" key="1">
    <citation type="submission" date="2020-11" db="EMBL/GenBank/DDBJ databases">
        <authorList>
            <person name="Tran Van P."/>
        </authorList>
    </citation>
    <scope>NUCLEOTIDE SEQUENCE</scope>
</reference>
<protein>
    <recommendedName>
        <fullName evidence="3">Cation efflux protein cytoplasmic domain-containing protein</fullName>
    </recommendedName>
</protein>
<dbReference type="OrthoDB" id="29444at2759"/>
<dbReference type="AlphaFoldDB" id="A0A7R9LPY7"/>
<accession>A0A7R9LPY7</accession>
<gene>
    <name evidence="4" type="ORF">OSB1V03_LOCUS20587</name>
</gene>
<evidence type="ECO:0000256" key="2">
    <source>
        <dbReference type="ARBA" id="ARBA00022833"/>
    </source>
</evidence>
<dbReference type="InterPro" id="IPR027470">
    <property type="entry name" value="Cation_efflux_CTD"/>
</dbReference>
<keyword evidence="2" id="KW-0862">Zinc</keyword>
<dbReference type="PANTHER" id="PTHR45820">
    <property type="entry name" value="FI23527P1"/>
    <property type="match status" value="1"/>
</dbReference>
<sequence length="165" mass="18586">MIANLFDPIFGIISAVLFCITLYPEIKDTGLILLQTVPENINVGRLKKNILKEFPIILNIHDLHIWCLNASRIVASCHIILPKQSTKSFAQFSQLLDTYFRKQGIVLATVQPEFYDPNTSSANQLIPISCLMKCSKLSNTNCDSFTCCSQENNDCLDCDDYSLMD</sequence>
<dbReference type="GO" id="GO:0010312">
    <property type="term" value="P:detoxification of zinc ion"/>
    <property type="evidence" value="ECO:0007669"/>
    <property type="project" value="TreeGrafter"/>
</dbReference>
<proteinExistence type="inferred from homology"/>
<dbReference type="GO" id="GO:0016020">
    <property type="term" value="C:membrane"/>
    <property type="evidence" value="ECO:0007669"/>
    <property type="project" value="TreeGrafter"/>
</dbReference>
<organism evidence="4">
    <name type="scientific">Medioppia subpectinata</name>
    <dbReference type="NCBI Taxonomy" id="1979941"/>
    <lineage>
        <taxon>Eukaryota</taxon>
        <taxon>Metazoa</taxon>
        <taxon>Ecdysozoa</taxon>
        <taxon>Arthropoda</taxon>
        <taxon>Chelicerata</taxon>
        <taxon>Arachnida</taxon>
        <taxon>Acari</taxon>
        <taxon>Acariformes</taxon>
        <taxon>Sarcoptiformes</taxon>
        <taxon>Oribatida</taxon>
        <taxon>Brachypylina</taxon>
        <taxon>Oppioidea</taxon>
        <taxon>Oppiidae</taxon>
        <taxon>Medioppia</taxon>
    </lineage>
</organism>
<evidence type="ECO:0000259" key="3">
    <source>
        <dbReference type="Pfam" id="PF16916"/>
    </source>
</evidence>
<evidence type="ECO:0000313" key="5">
    <source>
        <dbReference type="Proteomes" id="UP000759131"/>
    </source>
</evidence>
<dbReference type="Proteomes" id="UP000759131">
    <property type="component" value="Unassembled WGS sequence"/>
</dbReference>
<dbReference type="GO" id="GO:0006882">
    <property type="term" value="P:intracellular zinc ion homeostasis"/>
    <property type="evidence" value="ECO:0007669"/>
    <property type="project" value="TreeGrafter"/>
</dbReference>
<comment type="similarity">
    <text evidence="1">Belongs to the cation diffusion facilitator (CDF) transporter (TC 2.A.4) family. SLC30A subfamily.</text>
</comment>
<evidence type="ECO:0000313" key="4">
    <source>
        <dbReference type="EMBL" id="CAD7645604.1"/>
    </source>
</evidence>
<name>A0A7R9LPY7_9ACAR</name>
<dbReference type="InterPro" id="IPR036837">
    <property type="entry name" value="Cation_efflux_CTD_sf"/>
</dbReference>
<dbReference type="GO" id="GO:0005385">
    <property type="term" value="F:zinc ion transmembrane transporter activity"/>
    <property type="evidence" value="ECO:0007669"/>
    <property type="project" value="TreeGrafter"/>
</dbReference>
<feature type="non-terminal residue" evidence="4">
    <location>
        <position position="1"/>
    </location>
</feature>
<dbReference type="PANTHER" id="PTHR45820:SF9">
    <property type="entry name" value="FI23527P1"/>
    <property type="match status" value="1"/>
</dbReference>
<evidence type="ECO:0000256" key="1">
    <source>
        <dbReference type="ARBA" id="ARBA00008873"/>
    </source>
</evidence>